<sequence>MDEKKYRGHVQLDIYGNAVDVTVSVTVTPRPVVSEPVPVAAWFRTPAAAPPPSQSYVCAPVQVHRPEPVFCLPARPPRIHYVAETLSSFPSYPSYHCGSAGGEHHSDHNSGYSGNIPVSMLIGGGGITHLGSAVWGAGGFNGAGLGGDPRYRRHHPNFGGVVYRHHL</sequence>
<gene>
    <name evidence="1" type="ORF">Harvfovirus21_6</name>
</gene>
<name>A0A3G5A6X4_9VIRU</name>
<dbReference type="EMBL" id="MK072263">
    <property type="protein sequence ID" value="AYV81209.1"/>
    <property type="molecule type" value="Genomic_DNA"/>
</dbReference>
<protein>
    <submittedName>
        <fullName evidence="1">Uncharacterized protein</fullName>
    </submittedName>
</protein>
<proteinExistence type="predicted"/>
<accession>A0A3G5A6X4</accession>
<reference evidence="1" key="1">
    <citation type="submission" date="2018-10" db="EMBL/GenBank/DDBJ databases">
        <title>Hidden diversity of soil giant viruses.</title>
        <authorList>
            <person name="Schulz F."/>
            <person name="Alteio L."/>
            <person name="Goudeau D."/>
            <person name="Ryan E.M."/>
            <person name="Malmstrom R.R."/>
            <person name="Blanchard J."/>
            <person name="Woyke T."/>
        </authorList>
    </citation>
    <scope>NUCLEOTIDE SEQUENCE</scope>
    <source>
        <strain evidence="1">HAV1</strain>
    </source>
</reference>
<evidence type="ECO:0000313" key="1">
    <source>
        <dbReference type="EMBL" id="AYV81209.1"/>
    </source>
</evidence>
<organism evidence="1">
    <name type="scientific">Harvfovirus sp</name>
    <dbReference type="NCBI Taxonomy" id="2487768"/>
    <lineage>
        <taxon>Viruses</taxon>
        <taxon>Varidnaviria</taxon>
        <taxon>Bamfordvirae</taxon>
        <taxon>Nucleocytoviricota</taxon>
        <taxon>Megaviricetes</taxon>
        <taxon>Imitervirales</taxon>
        <taxon>Mimiviridae</taxon>
        <taxon>Klosneuvirinae</taxon>
    </lineage>
</organism>